<evidence type="ECO:0000259" key="11">
    <source>
        <dbReference type="Pfam" id="PF02749"/>
    </source>
</evidence>
<evidence type="ECO:0000313" key="12">
    <source>
        <dbReference type="EMBL" id="GAA4103192.1"/>
    </source>
</evidence>
<accession>A0ABP7X2X6</accession>
<evidence type="ECO:0000256" key="6">
    <source>
        <dbReference type="ARBA" id="ARBA00022676"/>
    </source>
</evidence>
<evidence type="ECO:0000256" key="4">
    <source>
        <dbReference type="ARBA" id="ARBA00011944"/>
    </source>
</evidence>
<dbReference type="SUPFAM" id="SSF51690">
    <property type="entry name" value="Nicotinate/Quinolinate PRTase C-terminal domain-like"/>
    <property type="match status" value="1"/>
</dbReference>
<dbReference type="InterPro" id="IPR002638">
    <property type="entry name" value="Quinolinate_PRibosylTrfase_C"/>
</dbReference>
<comment type="function">
    <text evidence="1">Involved in the catabolism of quinolinic acid (QA).</text>
</comment>
<name>A0ABP7X2X6_9GAMM</name>
<evidence type="ECO:0000256" key="3">
    <source>
        <dbReference type="ARBA" id="ARBA00009400"/>
    </source>
</evidence>
<evidence type="ECO:0000313" key="13">
    <source>
        <dbReference type="Proteomes" id="UP001500392"/>
    </source>
</evidence>
<dbReference type="NCBIfam" id="TIGR00078">
    <property type="entry name" value="nadC"/>
    <property type="match status" value="1"/>
</dbReference>
<evidence type="ECO:0000256" key="8">
    <source>
        <dbReference type="ARBA" id="ARBA00033102"/>
    </source>
</evidence>
<comment type="similarity">
    <text evidence="3 9">Belongs to the NadC/ModD family.</text>
</comment>
<evidence type="ECO:0000259" key="10">
    <source>
        <dbReference type="Pfam" id="PF01729"/>
    </source>
</evidence>
<dbReference type="InterPro" id="IPR037128">
    <property type="entry name" value="Quinolinate_PRibosylTase_N_sf"/>
</dbReference>
<dbReference type="Pfam" id="PF02749">
    <property type="entry name" value="QRPTase_N"/>
    <property type="match status" value="1"/>
</dbReference>
<dbReference type="EC" id="2.4.2.19" evidence="4"/>
<dbReference type="PANTHER" id="PTHR32179:SF3">
    <property type="entry name" value="NICOTINATE-NUCLEOTIDE PYROPHOSPHORYLASE [CARBOXYLATING]"/>
    <property type="match status" value="1"/>
</dbReference>
<dbReference type="PANTHER" id="PTHR32179">
    <property type="entry name" value="NICOTINATE-NUCLEOTIDE PYROPHOSPHORYLASE [CARBOXYLATING]"/>
    <property type="match status" value="1"/>
</dbReference>
<dbReference type="InterPro" id="IPR022412">
    <property type="entry name" value="Quinolinate_PRibosylTrfase_N"/>
</dbReference>
<dbReference type="EMBL" id="BAABDM010000008">
    <property type="protein sequence ID" value="GAA4103192.1"/>
    <property type="molecule type" value="Genomic_DNA"/>
</dbReference>
<dbReference type="InterPro" id="IPR027277">
    <property type="entry name" value="NadC/ModD"/>
</dbReference>
<dbReference type="InterPro" id="IPR013785">
    <property type="entry name" value="Aldolase_TIM"/>
</dbReference>
<gene>
    <name evidence="12" type="primary">nadC</name>
    <name evidence="12" type="ORF">GCM10022414_31380</name>
</gene>
<dbReference type="Pfam" id="PF01729">
    <property type="entry name" value="QRPTase_C"/>
    <property type="match status" value="1"/>
</dbReference>
<dbReference type="CDD" id="cd01572">
    <property type="entry name" value="QPRTase"/>
    <property type="match status" value="1"/>
</dbReference>
<keyword evidence="7 9" id="KW-0808">Transferase</keyword>
<evidence type="ECO:0000256" key="9">
    <source>
        <dbReference type="PIRNR" id="PIRNR006250"/>
    </source>
</evidence>
<organism evidence="12 13">
    <name type="scientific">Zhongshania borealis</name>
    <dbReference type="NCBI Taxonomy" id="889488"/>
    <lineage>
        <taxon>Bacteria</taxon>
        <taxon>Pseudomonadati</taxon>
        <taxon>Pseudomonadota</taxon>
        <taxon>Gammaproteobacteria</taxon>
        <taxon>Cellvibrionales</taxon>
        <taxon>Spongiibacteraceae</taxon>
        <taxon>Zhongshania</taxon>
    </lineage>
</organism>
<keyword evidence="13" id="KW-1185">Reference proteome</keyword>
<dbReference type="RefSeq" id="WP_344937863.1">
    <property type="nucleotide sequence ID" value="NZ_BAABDM010000008.1"/>
</dbReference>
<dbReference type="InterPro" id="IPR036068">
    <property type="entry name" value="Nicotinate_pribotase-like_C"/>
</dbReference>
<feature type="domain" description="Quinolinate phosphoribosyl transferase N-terminal" evidence="11">
    <location>
        <begin position="27"/>
        <end position="111"/>
    </location>
</feature>
<dbReference type="PIRSF" id="PIRSF006250">
    <property type="entry name" value="NadC_ModD"/>
    <property type="match status" value="1"/>
</dbReference>
<comment type="caution">
    <text evidence="12">The sequence shown here is derived from an EMBL/GenBank/DDBJ whole genome shotgun (WGS) entry which is preliminary data.</text>
</comment>
<reference evidence="13" key="1">
    <citation type="journal article" date="2019" name="Int. J. Syst. Evol. Microbiol.">
        <title>The Global Catalogue of Microorganisms (GCM) 10K type strain sequencing project: providing services to taxonomists for standard genome sequencing and annotation.</title>
        <authorList>
            <consortium name="The Broad Institute Genomics Platform"/>
            <consortium name="The Broad Institute Genome Sequencing Center for Infectious Disease"/>
            <person name="Wu L."/>
            <person name="Ma J."/>
        </authorList>
    </citation>
    <scope>NUCLEOTIDE SEQUENCE [LARGE SCALE GENOMIC DNA]</scope>
    <source>
        <strain evidence="13">JCM 17304</strain>
    </source>
</reference>
<dbReference type="Gene3D" id="3.90.1170.20">
    <property type="entry name" value="Quinolinate phosphoribosyl transferase, N-terminal domain"/>
    <property type="match status" value="1"/>
</dbReference>
<keyword evidence="5" id="KW-0662">Pyridine nucleotide biosynthesis</keyword>
<evidence type="ECO:0000256" key="2">
    <source>
        <dbReference type="ARBA" id="ARBA00004893"/>
    </source>
</evidence>
<evidence type="ECO:0000256" key="5">
    <source>
        <dbReference type="ARBA" id="ARBA00022642"/>
    </source>
</evidence>
<dbReference type="InterPro" id="IPR004393">
    <property type="entry name" value="NadC"/>
</dbReference>
<dbReference type="SUPFAM" id="SSF54675">
    <property type="entry name" value="Nicotinate/Quinolinate PRTase N-terminal domain-like"/>
    <property type="match status" value="1"/>
</dbReference>
<evidence type="ECO:0000256" key="7">
    <source>
        <dbReference type="ARBA" id="ARBA00022679"/>
    </source>
</evidence>
<comment type="pathway">
    <text evidence="2">Cofactor biosynthesis; NAD(+) biosynthesis; nicotinate D-ribonucleotide from quinolinate: step 1/1.</text>
</comment>
<dbReference type="Proteomes" id="UP001500392">
    <property type="component" value="Unassembled WGS sequence"/>
</dbReference>
<proteinExistence type="inferred from homology"/>
<sequence>MQPSTQLQRDITETVAFALKEDIGSGDITAQLIPLNQTAKARIITREKAVICGVEWVNEVFRQIDTSVTISWHVADGDHVKPEQLLFELEGSARSLLTGERTALNFLQLLSGTATICKSYADIVAHTQVRLLDTRKTIPGLRTAQKYAVTCGGCHNHRIGLYDAFLIKENHIAACGGIAAAISAAREIAPGKPVEVEVENLAELEIALTGEADIIMLDNFSLADMKTGVALTAGRAKLEASGNVDTTTLAGIAETGVDYISIGALTKHAKAVDLSMRFSS</sequence>
<evidence type="ECO:0000256" key="1">
    <source>
        <dbReference type="ARBA" id="ARBA00003237"/>
    </source>
</evidence>
<protein>
    <recommendedName>
        <fullName evidence="4">nicotinate-nucleotide diphosphorylase (carboxylating)</fullName>
        <ecNumber evidence="4">2.4.2.19</ecNumber>
    </recommendedName>
    <alternativeName>
        <fullName evidence="8">Quinolinate phosphoribosyltransferase [decarboxylating]</fullName>
    </alternativeName>
</protein>
<keyword evidence="6 9" id="KW-0328">Glycosyltransferase</keyword>
<dbReference type="Gene3D" id="3.20.20.70">
    <property type="entry name" value="Aldolase class I"/>
    <property type="match status" value="1"/>
</dbReference>
<feature type="domain" description="Quinolinate phosphoribosyl transferase C-terminal" evidence="10">
    <location>
        <begin position="114"/>
        <end position="277"/>
    </location>
</feature>